<comment type="caution">
    <text evidence="3">The sequence shown here is derived from an EMBL/GenBank/DDBJ whole genome shotgun (WGS) entry which is preliminary data.</text>
</comment>
<dbReference type="InterPro" id="IPR009936">
    <property type="entry name" value="DUF1468"/>
</dbReference>
<dbReference type="RefSeq" id="WP_116622000.1">
    <property type="nucleotide sequence ID" value="NZ_QURN01000001.1"/>
</dbReference>
<gene>
    <name evidence="3" type="ORF">DY251_01155</name>
</gene>
<evidence type="ECO:0000259" key="2">
    <source>
        <dbReference type="Pfam" id="PF07331"/>
    </source>
</evidence>
<proteinExistence type="predicted"/>
<dbReference type="Proteomes" id="UP000262379">
    <property type="component" value="Unassembled WGS sequence"/>
</dbReference>
<keyword evidence="1" id="KW-1133">Transmembrane helix</keyword>
<evidence type="ECO:0000313" key="3">
    <source>
        <dbReference type="EMBL" id="RFC69379.1"/>
    </source>
</evidence>
<keyword evidence="4" id="KW-1185">Reference proteome</keyword>
<protein>
    <submittedName>
        <fullName evidence="3">Tripartite tricarboxylate transporter TctB family protein</fullName>
    </submittedName>
</protein>
<keyword evidence="1" id="KW-0472">Membrane</keyword>
<organism evidence="3 4">
    <name type="scientific">Mesorhizobium denitrificans</name>
    <dbReference type="NCBI Taxonomy" id="2294114"/>
    <lineage>
        <taxon>Bacteria</taxon>
        <taxon>Pseudomonadati</taxon>
        <taxon>Pseudomonadota</taxon>
        <taxon>Alphaproteobacteria</taxon>
        <taxon>Hyphomicrobiales</taxon>
        <taxon>Phyllobacteriaceae</taxon>
        <taxon>Mesorhizobium</taxon>
    </lineage>
</organism>
<dbReference type="Pfam" id="PF07331">
    <property type="entry name" value="TctB"/>
    <property type="match status" value="1"/>
</dbReference>
<evidence type="ECO:0000256" key="1">
    <source>
        <dbReference type="SAM" id="Phobius"/>
    </source>
</evidence>
<feature type="transmembrane region" description="Helical" evidence="1">
    <location>
        <begin position="128"/>
        <end position="149"/>
    </location>
</feature>
<dbReference type="EMBL" id="QURN01000001">
    <property type="protein sequence ID" value="RFC69379.1"/>
    <property type="molecule type" value="Genomic_DNA"/>
</dbReference>
<accession>A0A371XJJ2</accession>
<feature type="transmembrane region" description="Helical" evidence="1">
    <location>
        <begin position="89"/>
        <end position="116"/>
    </location>
</feature>
<sequence>MNKDTISGIVLLVFDAAYFWSAQQIPHSVLDDAFGARGLPNILSVILGFLALVIIARGLMAARIQRADAAVDDDEPVDHESTLPRAIGFVLIGVGYIVLLPILGYPVAITLMIATIALYEGAARDWRIPVAAVFGGVLFWLIFDVLLGVGQPSGMIF</sequence>
<feature type="domain" description="DUF1468" evidence="2">
    <location>
        <begin position="6"/>
        <end position="149"/>
    </location>
</feature>
<reference evidence="4" key="1">
    <citation type="submission" date="2018-08" db="EMBL/GenBank/DDBJ databases">
        <authorList>
            <person name="Im W.T."/>
        </authorList>
    </citation>
    <scope>NUCLEOTIDE SEQUENCE [LARGE SCALE GENOMIC DNA]</scope>
    <source>
        <strain evidence="4">LA-28</strain>
    </source>
</reference>
<feature type="transmembrane region" description="Helical" evidence="1">
    <location>
        <begin position="37"/>
        <end position="56"/>
    </location>
</feature>
<keyword evidence="1" id="KW-0812">Transmembrane</keyword>
<dbReference type="AlphaFoldDB" id="A0A371XJJ2"/>
<evidence type="ECO:0000313" key="4">
    <source>
        <dbReference type="Proteomes" id="UP000262379"/>
    </source>
</evidence>
<name>A0A371XJJ2_9HYPH</name>